<dbReference type="Pfam" id="PF00549">
    <property type="entry name" value="Ligase_CoA"/>
    <property type="match status" value="1"/>
</dbReference>
<dbReference type="OrthoDB" id="9802602at2"/>
<dbReference type="GO" id="GO:0006099">
    <property type="term" value="P:tricarboxylic acid cycle"/>
    <property type="evidence" value="ECO:0007669"/>
    <property type="project" value="UniProtKB-UniPathway"/>
</dbReference>
<dbReference type="PIRSF" id="PIRSF001553">
    <property type="entry name" value="SucCS_alpha"/>
    <property type="match status" value="1"/>
</dbReference>
<sequence length="286" mass="30346">MSILINTSTKAIVQGLGKQGILHTKLCLQYGSKIVAGVSFGKSYVEGLDIPVFNCANQALQHVQADTSLIFVPANSAADAILEAQDAGIKLAIVITEGIPLQDMLKVKAFAQKSDMKIIGPNTPGIISPNECKLGIMPEQIFNKGNIGLVSRSGTLMYEIALQLKEAGYGISTALGIGGDAVLGMSFAEVLNFFEDDPQTKCVIMIGEIGGILETQAIDTIKSMSKKVIAYIAGKNAPKQKKMGHAGAIVSIKDESAQAKIEALSNVCLVAKNPFEINYFLRSLSI</sequence>
<dbReference type="SUPFAM" id="SSF51735">
    <property type="entry name" value="NAD(P)-binding Rossmann-fold domains"/>
    <property type="match status" value="1"/>
</dbReference>
<dbReference type="InterPro" id="IPR005810">
    <property type="entry name" value="CoA_lig_alpha"/>
</dbReference>
<organism evidence="5 6">
    <name type="scientific">Desulfurella multipotens</name>
    <dbReference type="NCBI Taxonomy" id="79269"/>
    <lineage>
        <taxon>Bacteria</taxon>
        <taxon>Pseudomonadati</taxon>
        <taxon>Campylobacterota</taxon>
        <taxon>Desulfurellia</taxon>
        <taxon>Desulfurellales</taxon>
        <taxon>Desulfurellaceae</taxon>
        <taxon>Desulfurella</taxon>
    </lineage>
</organism>
<dbReference type="Gene3D" id="3.40.50.720">
    <property type="entry name" value="NAD(P)-binding Rossmann-like Domain"/>
    <property type="match status" value="1"/>
</dbReference>
<dbReference type="UniPathway" id="UPA00223">
    <property type="reaction ID" value="UER00999"/>
</dbReference>
<evidence type="ECO:0000313" key="6">
    <source>
        <dbReference type="Proteomes" id="UP000199411"/>
    </source>
</evidence>
<dbReference type="GO" id="GO:0004775">
    <property type="term" value="F:succinate-CoA ligase (ADP-forming) activity"/>
    <property type="evidence" value="ECO:0007669"/>
    <property type="project" value="TreeGrafter"/>
</dbReference>
<evidence type="ECO:0000313" key="5">
    <source>
        <dbReference type="EMBL" id="SDC52855.1"/>
    </source>
</evidence>
<dbReference type="NCBIfam" id="TIGR01019">
    <property type="entry name" value="sucCoAalpha"/>
    <property type="match status" value="1"/>
</dbReference>
<dbReference type="Gene3D" id="3.40.50.261">
    <property type="entry name" value="Succinyl-CoA synthetase domains"/>
    <property type="match status" value="1"/>
</dbReference>
<evidence type="ECO:0000259" key="4">
    <source>
        <dbReference type="SMART" id="SM00881"/>
    </source>
</evidence>
<dbReference type="InterPro" id="IPR005811">
    <property type="entry name" value="SUCC_ACL_C"/>
</dbReference>
<dbReference type="InterPro" id="IPR036291">
    <property type="entry name" value="NAD(P)-bd_dom_sf"/>
</dbReference>
<dbReference type="NCBIfam" id="NF004230">
    <property type="entry name" value="PRK05678.1"/>
    <property type="match status" value="1"/>
</dbReference>
<name>A0A1G6MD34_9BACT</name>
<dbReference type="PANTHER" id="PTHR11117:SF2">
    <property type="entry name" value="SUCCINATE--COA LIGASE [ADP_GDP-FORMING] SUBUNIT ALPHA, MITOCHONDRIAL"/>
    <property type="match status" value="1"/>
</dbReference>
<dbReference type="PRINTS" id="PR01798">
    <property type="entry name" value="SCOASYNTHASE"/>
</dbReference>
<dbReference type="InterPro" id="IPR016102">
    <property type="entry name" value="Succinyl-CoA_synth-like"/>
</dbReference>
<dbReference type="Pfam" id="PF02629">
    <property type="entry name" value="CoA_binding"/>
    <property type="match status" value="1"/>
</dbReference>
<dbReference type="AlphaFoldDB" id="A0A1G6MD34"/>
<proteinExistence type="predicted"/>
<dbReference type="GO" id="GO:0000166">
    <property type="term" value="F:nucleotide binding"/>
    <property type="evidence" value="ECO:0007669"/>
    <property type="project" value="UniProtKB-KW"/>
</dbReference>
<dbReference type="Proteomes" id="UP000199411">
    <property type="component" value="Unassembled WGS sequence"/>
</dbReference>
<dbReference type="EMBL" id="FMYU01000006">
    <property type="protein sequence ID" value="SDC52855.1"/>
    <property type="molecule type" value="Genomic_DNA"/>
</dbReference>
<dbReference type="GO" id="GO:0004776">
    <property type="term" value="F:succinate-CoA ligase (GDP-forming) activity"/>
    <property type="evidence" value="ECO:0007669"/>
    <property type="project" value="TreeGrafter"/>
</dbReference>
<gene>
    <name evidence="5" type="ORF">SAMN05660835_00949</name>
</gene>
<dbReference type="PANTHER" id="PTHR11117">
    <property type="entry name" value="SUCCINYL-COA LIGASE SUBUNIT ALPHA"/>
    <property type="match status" value="1"/>
</dbReference>
<dbReference type="GO" id="GO:0009361">
    <property type="term" value="C:succinate-CoA ligase complex (ADP-forming)"/>
    <property type="evidence" value="ECO:0007669"/>
    <property type="project" value="TreeGrafter"/>
</dbReference>
<keyword evidence="6" id="KW-1185">Reference proteome</keyword>
<feature type="active site" description="Tele-phosphohistidine intermediate" evidence="3">
    <location>
        <position position="245"/>
    </location>
</feature>
<evidence type="ECO:0000256" key="1">
    <source>
        <dbReference type="ARBA" id="ARBA00022598"/>
    </source>
</evidence>
<reference evidence="6" key="1">
    <citation type="submission" date="2016-10" db="EMBL/GenBank/DDBJ databases">
        <authorList>
            <person name="Varghese N."/>
            <person name="Submissions S."/>
        </authorList>
    </citation>
    <scope>NUCLEOTIDE SEQUENCE [LARGE SCALE GENOMIC DNA]</scope>
    <source>
        <strain evidence="6">DSM 8415</strain>
    </source>
</reference>
<dbReference type="SMART" id="SM00881">
    <property type="entry name" value="CoA_binding"/>
    <property type="match status" value="1"/>
</dbReference>
<evidence type="ECO:0000256" key="2">
    <source>
        <dbReference type="ARBA" id="ARBA00022741"/>
    </source>
</evidence>
<keyword evidence="1" id="KW-0436">Ligase</keyword>
<protein>
    <submittedName>
        <fullName evidence="5">Succinyl-CoA synthetase alpha subunit</fullName>
    </submittedName>
</protein>
<dbReference type="SUPFAM" id="SSF52210">
    <property type="entry name" value="Succinyl-CoA synthetase domains"/>
    <property type="match status" value="1"/>
</dbReference>
<evidence type="ECO:0000256" key="3">
    <source>
        <dbReference type="PIRSR" id="PIRSR001553-1"/>
    </source>
</evidence>
<keyword evidence="2" id="KW-0547">Nucleotide-binding</keyword>
<dbReference type="RefSeq" id="WP_092128546.1">
    <property type="nucleotide sequence ID" value="NZ_FMYU01000006.1"/>
</dbReference>
<dbReference type="InterPro" id="IPR003781">
    <property type="entry name" value="CoA-bd"/>
</dbReference>
<accession>A0A1G6MD34</accession>
<feature type="domain" description="CoA-binding" evidence="4">
    <location>
        <begin position="4"/>
        <end position="99"/>
    </location>
</feature>